<gene>
    <name evidence="1" type="ORF">AMOL_1894</name>
    <name evidence="2" type="ORF">CPU12_03775</name>
</gene>
<keyword evidence="3" id="KW-1185">Reference proteome</keyword>
<dbReference type="AlphaFoldDB" id="A0A2G1DJK7"/>
<dbReference type="Proteomes" id="UP000221222">
    <property type="component" value="Unassembled WGS sequence"/>
</dbReference>
<reference evidence="2 3" key="1">
    <citation type="submission" date="2017-09" db="EMBL/GenBank/DDBJ databases">
        <title>Arcobacter canalis sp. nov., a new species isolated from a water canal contaminated with urban sewage.</title>
        <authorList>
            <person name="Perez-Cataluna A."/>
            <person name="Salas-Masso N."/>
            <person name="Figueras M.J."/>
        </authorList>
    </citation>
    <scope>NUCLEOTIDE SEQUENCE [LARGE SCALE GENOMIC DNA]</scope>
    <source>
        <strain evidence="2 3">F98-3</strain>
    </source>
</reference>
<accession>A0A2G1DJK7</accession>
<dbReference type="Proteomes" id="UP000262712">
    <property type="component" value="Chromosome"/>
</dbReference>
<evidence type="ECO:0000313" key="1">
    <source>
        <dbReference type="EMBL" id="AXX92857.1"/>
    </source>
</evidence>
<organism evidence="2 3">
    <name type="scientific">Malaciobacter molluscorum LMG 25693</name>
    <dbReference type="NCBI Taxonomy" id="870501"/>
    <lineage>
        <taxon>Bacteria</taxon>
        <taxon>Pseudomonadati</taxon>
        <taxon>Campylobacterota</taxon>
        <taxon>Epsilonproteobacteria</taxon>
        <taxon>Campylobacterales</taxon>
        <taxon>Arcobacteraceae</taxon>
        <taxon>Malaciobacter</taxon>
    </lineage>
</organism>
<sequence>MKKNKNRNPRLDNEILGYPEIYSWPKKPVFPEEIIDILIYRDEGTVGVTIKANGGDRIEFFFDRELGRLCFGKHHTDTSAAFVKAGSPFEKELYSYFENARKRLDINTFSVNEIQVFTEYFNKAKVYSGV</sequence>
<dbReference type="EMBL" id="NXFY01000004">
    <property type="protein sequence ID" value="PHO18693.1"/>
    <property type="molecule type" value="Genomic_DNA"/>
</dbReference>
<evidence type="ECO:0000313" key="3">
    <source>
        <dbReference type="Proteomes" id="UP000221222"/>
    </source>
</evidence>
<evidence type="ECO:0000313" key="4">
    <source>
        <dbReference type="Proteomes" id="UP000262712"/>
    </source>
</evidence>
<dbReference type="EMBL" id="CP032098">
    <property type="protein sequence ID" value="AXX92857.1"/>
    <property type="molecule type" value="Genomic_DNA"/>
</dbReference>
<reference evidence="1 4" key="2">
    <citation type="submission" date="2018-08" db="EMBL/GenBank/DDBJ databases">
        <title>Complete genome of the Arcobacter molluscorum type strain LMG 25693.</title>
        <authorList>
            <person name="Miller W.G."/>
            <person name="Yee E."/>
            <person name="Bono J.L."/>
        </authorList>
    </citation>
    <scope>NUCLEOTIDE SEQUENCE [LARGE SCALE GENOMIC DNA]</scope>
    <source>
        <strain evidence="1 4">CECT 7696</strain>
    </source>
</reference>
<evidence type="ECO:0000313" key="2">
    <source>
        <dbReference type="EMBL" id="PHO18693.1"/>
    </source>
</evidence>
<dbReference type="KEGG" id="amol:AMOL_1894"/>
<name>A0A2G1DJK7_9BACT</name>
<dbReference type="RefSeq" id="WP_099341751.1">
    <property type="nucleotide sequence ID" value="NZ_CP032098.1"/>
</dbReference>
<protein>
    <submittedName>
        <fullName evidence="2">Uncharacterized protein</fullName>
    </submittedName>
</protein>
<proteinExistence type="predicted"/>